<reference evidence="1 2" key="2">
    <citation type="submission" date="2007-04" db="EMBL/GenBank/DDBJ databases">
        <title>Draft genome sequence of Ruminococcus obeum (ATCC 29174).</title>
        <authorList>
            <person name="Sudarsanam P."/>
            <person name="Ley R."/>
            <person name="Guruge J."/>
            <person name="Turnbaugh P.J."/>
            <person name="Mahowald M."/>
            <person name="Liep D."/>
            <person name="Gordon J."/>
        </authorList>
    </citation>
    <scope>NUCLEOTIDE SEQUENCE [LARGE SCALE GENOMIC DNA]</scope>
    <source>
        <strain evidence="1 2">ATCC 29174</strain>
    </source>
</reference>
<dbReference type="AlphaFoldDB" id="A5ZP45"/>
<protein>
    <submittedName>
        <fullName evidence="1">Uncharacterized protein</fullName>
    </submittedName>
</protein>
<accession>A5ZP45</accession>
<organism evidence="1 2">
    <name type="scientific">Blautia obeum ATCC 29174</name>
    <dbReference type="NCBI Taxonomy" id="411459"/>
    <lineage>
        <taxon>Bacteria</taxon>
        <taxon>Bacillati</taxon>
        <taxon>Bacillota</taxon>
        <taxon>Clostridia</taxon>
        <taxon>Lachnospirales</taxon>
        <taxon>Lachnospiraceae</taxon>
        <taxon>Blautia</taxon>
    </lineage>
</organism>
<dbReference type="Proteomes" id="UP000006002">
    <property type="component" value="Unassembled WGS sequence"/>
</dbReference>
<reference evidence="1 2" key="1">
    <citation type="submission" date="2007-03" db="EMBL/GenBank/DDBJ databases">
        <authorList>
            <person name="Fulton L."/>
            <person name="Clifton S."/>
            <person name="Fulton B."/>
            <person name="Xu J."/>
            <person name="Minx P."/>
            <person name="Pepin K.H."/>
            <person name="Johnson M."/>
            <person name="Thiruvilangam P."/>
            <person name="Bhonagiri V."/>
            <person name="Nash W.E."/>
            <person name="Mardis E.R."/>
            <person name="Wilson R.K."/>
        </authorList>
    </citation>
    <scope>NUCLEOTIDE SEQUENCE [LARGE SCALE GENOMIC DNA]</scope>
    <source>
        <strain evidence="1 2">ATCC 29174</strain>
    </source>
</reference>
<dbReference type="EMBL" id="AAVO02000002">
    <property type="protein sequence ID" value="EDM88641.1"/>
    <property type="molecule type" value="Genomic_DNA"/>
</dbReference>
<evidence type="ECO:0000313" key="2">
    <source>
        <dbReference type="Proteomes" id="UP000006002"/>
    </source>
</evidence>
<comment type="caution">
    <text evidence="1">The sequence shown here is derived from an EMBL/GenBank/DDBJ whole genome shotgun (WGS) entry which is preliminary data.</text>
</comment>
<name>A5ZP45_9FIRM</name>
<gene>
    <name evidence="1" type="ORF">RUMOBE_00762</name>
</gene>
<sequence length="59" mass="6961">MIHLIYLLSQNGNAKICTSKTFLLFFIYLLFDTSKYIPISEFILGFQYLYSHLGIYSRT</sequence>
<proteinExistence type="predicted"/>
<dbReference type="HOGENOM" id="CLU_2951074_0_0_9"/>
<evidence type="ECO:0000313" key="1">
    <source>
        <dbReference type="EMBL" id="EDM88641.1"/>
    </source>
</evidence>